<dbReference type="OrthoDB" id="415230at2759"/>
<dbReference type="GeneID" id="20241467"/>
<dbReference type="STRING" id="225164.V4CQA2"/>
<keyword evidence="3" id="KW-1185">Reference proteome</keyword>
<reference evidence="2 3" key="1">
    <citation type="journal article" date="2013" name="Nature">
        <title>Insights into bilaterian evolution from three spiralian genomes.</title>
        <authorList>
            <person name="Simakov O."/>
            <person name="Marletaz F."/>
            <person name="Cho S.J."/>
            <person name="Edsinger-Gonzales E."/>
            <person name="Havlak P."/>
            <person name="Hellsten U."/>
            <person name="Kuo D.H."/>
            <person name="Larsson T."/>
            <person name="Lv J."/>
            <person name="Arendt D."/>
            <person name="Savage R."/>
            <person name="Osoegawa K."/>
            <person name="de Jong P."/>
            <person name="Grimwood J."/>
            <person name="Chapman J.A."/>
            <person name="Shapiro H."/>
            <person name="Aerts A."/>
            <person name="Otillar R.P."/>
            <person name="Terry A.Y."/>
            <person name="Boore J.L."/>
            <person name="Grigoriev I.V."/>
            <person name="Lindberg D.R."/>
            <person name="Seaver E.C."/>
            <person name="Weisblat D.A."/>
            <person name="Putnam N.H."/>
            <person name="Rokhsar D.S."/>
        </authorList>
    </citation>
    <scope>NUCLEOTIDE SEQUENCE [LARGE SCALE GENOMIC DNA]</scope>
</reference>
<dbReference type="AlphaFoldDB" id="V4CQA2"/>
<organism evidence="2 3">
    <name type="scientific">Lottia gigantea</name>
    <name type="common">Giant owl limpet</name>
    <dbReference type="NCBI Taxonomy" id="225164"/>
    <lineage>
        <taxon>Eukaryota</taxon>
        <taxon>Metazoa</taxon>
        <taxon>Spiralia</taxon>
        <taxon>Lophotrochozoa</taxon>
        <taxon>Mollusca</taxon>
        <taxon>Gastropoda</taxon>
        <taxon>Patellogastropoda</taxon>
        <taxon>Lottioidea</taxon>
        <taxon>Lottiidae</taxon>
        <taxon>Lottia</taxon>
    </lineage>
</organism>
<feature type="compositionally biased region" description="Basic and acidic residues" evidence="1">
    <location>
        <begin position="90"/>
        <end position="99"/>
    </location>
</feature>
<evidence type="ECO:0000256" key="1">
    <source>
        <dbReference type="SAM" id="MobiDB-lite"/>
    </source>
</evidence>
<dbReference type="HOGENOM" id="CLU_1733558_0_0_1"/>
<dbReference type="CTD" id="20241467"/>
<dbReference type="EMBL" id="KB199676">
    <property type="protein sequence ID" value="ESP04640.1"/>
    <property type="molecule type" value="Genomic_DNA"/>
</dbReference>
<dbReference type="RefSeq" id="XP_009044683.1">
    <property type="nucleotide sequence ID" value="XM_009046435.1"/>
</dbReference>
<dbReference type="OMA" id="THERDII"/>
<evidence type="ECO:0000313" key="2">
    <source>
        <dbReference type="EMBL" id="ESP04640.1"/>
    </source>
</evidence>
<feature type="region of interest" description="Disordered" evidence="1">
    <location>
        <begin position="79"/>
        <end position="151"/>
    </location>
</feature>
<dbReference type="KEGG" id="lgi:LOTGIDRAFT_170609"/>
<evidence type="ECO:0000313" key="3">
    <source>
        <dbReference type="Proteomes" id="UP000030746"/>
    </source>
</evidence>
<sequence length="151" mass="17804">MEEFCEKVVEKGEYPRLQVTQKDGKYFTLNNTRLHLFKRLQEMGYCSKVYVEKIPLCDIPCGIRDMMTVSVEATFKPKRKVKRRGYCQIHQKENEKSDSESSTDEENEDETGSDSEFDDTTEEEEEEEYDDEIYPENLEEPTNVTEEESLL</sequence>
<accession>V4CQA2</accession>
<feature type="compositionally biased region" description="Acidic residues" evidence="1">
    <location>
        <begin position="101"/>
        <end position="151"/>
    </location>
</feature>
<name>V4CQA2_LOTGI</name>
<dbReference type="Proteomes" id="UP000030746">
    <property type="component" value="Unassembled WGS sequence"/>
</dbReference>
<protein>
    <submittedName>
        <fullName evidence="2">Uncharacterized protein</fullName>
    </submittedName>
</protein>
<gene>
    <name evidence="2" type="ORF">LOTGIDRAFT_170609</name>
</gene>
<proteinExistence type="predicted"/>